<keyword evidence="3" id="KW-0472">Membrane</keyword>
<dbReference type="PANTHER" id="PTHR33392">
    <property type="entry name" value="POLYISOPRENYL-TEICHOIC ACID--PEPTIDOGLYCAN TEICHOIC ACID TRANSFERASE TAGU"/>
    <property type="match status" value="1"/>
</dbReference>
<keyword evidence="3" id="KW-1133">Transmembrane helix</keyword>
<evidence type="ECO:0000256" key="2">
    <source>
        <dbReference type="SAM" id="MobiDB-lite"/>
    </source>
</evidence>
<dbReference type="AlphaFoldDB" id="A0A9D1FD52"/>
<evidence type="ECO:0000256" key="1">
    <source>
        <dbReference type="ARBA" id="ARBA00006068"/>
    </source>
</evidence>
<evidence type="ECO:0000259" key="4">
    <source>
        <dbReference type="Pfam" id="PF03816"/>
    </source>
</evidence>
<dbReference type="InterPro" id="IPR050922">
    <property type="entry name" value="LytR/CpsA/Psr_CW_biosynth"/>
</dbReference>
<dbReference type="Pfam" id="PF03816">
    <property type="entry name" value="LytR_cpsA_psr"/>
    <property type="match status" value="1"/>
</dbReference>
<reference evidence="5" key="1">
    <citation type="submission" date="2020-10" db="EMBL/GenBank/DDBJ databases">
        <authorList>
            <person name="Gilroy R."/>
        </authorList>
    </citation>
    <scope>NUCLEOTIDE SEQUENCE</scope>
    <source>
        <strain evidence="5">ChiHjej10B9-9673</strain>
    </source>
</reference>
<evidence type="ECO:0000313" key="6">
    <source>
        <dbReference type="Proteomes" id="UP000824001"/>
    </source>
</evidence>
<reference evidence="5" key="2">
    <citation type="journal article" date="2021" name="PeerJ">
        <title>Extensive microbial diversity within the chicken gut microbiome revealed by metagenomics and culture.</title>
        <authorList>
            <person name="Gilroy R."/>
            <person name="Ravi A."/>
            <person name="Getino M."/>
            <person name="Pursley I."/>
            <person name="Horton D.L."/>
            <person name="Alikhan N.F."/>
            <person name="Baker D."/>
            <person name="Gharbi K."/>
            <person name="Hall N."/>
            <person name="Watson M."/>
            <person name="Adriaenssens E.M."/>
            <person name="Foster-Nyarko E."/>
            <person name="Jarju S."/>
            <person name="Secka A."/>
            <person name="Antonio M."/>
            <person name="Oren A."/>
            <person name="Chaudhuri R.R."/>
            <person name="La Ragione R."/>
            <person name="Hildebrand F."/>
            <person name="Pallen M.J."/>
        </authorList>
    </citation>
    <scope>NUCLEOTIDE SEQUENCE</scope>
    <source>
        <strain evidence="5">ChiHjej10B9-9673</strain>
    </source>
</reference>
<dbReference type="InterPro" id="IPR004474">
    <property type="entry name" value="LytR_CpsA_psr"/>
</dbReference>
<accession>A0A9D1FD52</accession>
<proteinExistence type="inferred from homology"/>
<organism evidence="5 6">
    <name type="scientific">Candidatus Scatomorpha merdipullorum</name>
    <dbReference type="NCBI Taxonomy" id="2840927"/>
    <lineage>
        <taxon>Bacteria</taxon>
        <taxon>Bacillati</taxon>
        <taxon>Bacillota</taxon>
        <taxon>Clostridia</taxon>
        <taxon>Eubacteriales</taxon>
        <taxon>Candidatus Scatomorpha</taxon>
    </lineage>
</organism>
<sequence>MKLNGNSRGGHSAPKRPQSSRAPEERASAPASGGRPPRKKGGAGRRVAAVLGAIACLLVLCVVVYAIWEKPAEHNRPGLVNPSAESAAPAGTPEPGATPSPTPTEDPNAGAPVSSNPNMYTFLVVGFDQVAYHTDTIMVGSLNTETHEIYVYSIPRDTLMNISGGTKKINELVLRGRNSCDSSASEEEKMQAGIDRMLEGIRDLLGFDVDVYAAVDLEAFVKLIDAIGGVDYDVPVDMHYSDPSQGLVIDLDAGPQHLTGEQAVGVMRFRSGYATADIGRIDTQQDFLMSIASQFLSLGNIPKLGEFMSIFEEYVFTNMDTSNLAFFARQFLKCSSEDIHFATVPANYNDAIKGLSYVSINITDWLAEVNAHLNPYSEPVTEANVNILTHSFTSGFYSTTGSIAGGVDSFTDYTYLRG</sequence>
<feature type="domain" description="Cell envelope-related transcriptional attenuator" evidence="4">
    <location>
        <begin position="133"/>
        <end position="295"/>
    </location>
</feature>
<dbReference type="PANTHER" id="PTHR33392:SF6">
    <property type="entry name" value="POLYISOPRENYL-TEICHOIC ACID--PEPTIDOGLYCAN TEICHOIC ACID TRANSFERASE TAGU"/>
    <property type="match status" value="1"/>
</dbReference>
<dbReference type="NCBIfam" id="TIGR00350">
    <property type="entry name" value="lytR_cpsA_psr"/>
    <property type="match status" value="1"/>
</dbReference>
<dbReference type="Proteomes" id="UP000824001">
    <property type="component" value="Unassembled WGS sequence"/>
</dbReference>
<feature type="transmembrane region" description="Helical" evidence="3">
    <location>
        <begin position="47"/>
        <end position="68"/>
    </location>
</feature>
<feature type="region of interest" description="Disordered" evidence="2">
    <location>
        <begin position="74"/>
        <end position="113"/>
    </location>
</feature>
<dbReference type="Gene3D" id="3.40.630.190">
    <property type="entry name" value="LCP protein"/>
    <property type="match status" value="1"/>
</dbReference>
<comment type="caution">
    <text evidence="5">The sequence shown here is derived from an EMBL/GenBank/DDBJ whole genome shotgun (WGS) entry which is preliminary data.</text>
</comment>
<gene>
    <name evidence="5" type="ORF">IAC18_04390</name>
</gene>
<keyword evidence="3" id="KW-0812">Transmembrane</keyword>
<feature type="region of interest" description="Disordered" evidence="2">
    <location>
        <begin position="1"/>
        <end position="42"/>
    </location>
</feature>
<comment type="similarity">
    <text evidence="1">Belongs to the LytR/CpsA/Psr (LCP) family.</text>
</comment>
<protein>
    <submittedName>
        <fullName evidence="5">LCP family protein</fullName>
    </submittedName>
</protein>
<evidence type="ECO:0000256" key="3">
    <source>
        <dbReference type="SAM" id="Phobius"/>
    </source>
</evidence>
<evidence type="ECO:0000313" key="5">
    <source>
        <dbReference type="EMBL" id="HIS66785.1"/>
    </source>
</evidence>
<feature type="compositionally biased region" description="Low complexity" evidence="2">
    <location>
        <begin position="82"/>
        <end position="95"/>
    </location>
</feature>
<dbReference type="EMBL" id="DVJK01000121">
    <property type="protein sequence ID" value="HIS66785.1"/>
    <property type="molecule type" value="Genomic_DNA"/>
</dbReference>
<name>A0A9D1FD52_9FIRM</name>